<dbReference type="Pfam" id="PF03914">
    <property type="entry name" value="CBF"/>
    <property type="match status" value="1"/>
</dbReference>
<gene>
    <name evidence="8" type="ORF">PPRIM_AZ9-3.1.T0590251</name>
</gene>
<protein>
    <submittedName>
        <fullName evidence="8">Uncharacterized protein</fullName>
    </submittedName>
</protein>
<sequence length="542" mass="63752">MSQNQRTMTLTQITHMIEEKVTEIQANPDQKISELPQLIELLKHDNVFIVQMTIMALTDLFIDIAPLYKIDQQAHEFKITKFINKEEKQVLNFELSLIKNYYQFIKAQFTFVKLISQGPLVETCYQSLCKLLNSLFHFNYNRELVQYVTYGLLTCNDICYNSLSNILSNKKHSLHEAKLQILTQIQKLYQTKHEDQLPDNLVDLVNQIQIDTKFLPQELEKQEKEKKRAVKQKKREYFSQKEKDKKKQKLTKEEMAKQKKLLKEVQDELQEAQGDLDKKTLAKNNGEILSKMFYIYFKVLKLPRVSKYYESALNGILQYVHLINIELIQGIFECLLQSTNILRQRKDNQLKYVNLRLQTILALQSIMDGPASVFGIDDKETMQRFYVCLLDIWTNQKIKITEEEESLILRILDSGFIKKRHFSQEVTGSYVKILIQLAKNSDNIKFVYALCYCIKLMTQKYQKTQKMLEEDNEGFGINSYNVKCDDPSCTNALNSSIFEEVKEIKNKFNNQQKLISIVSKLLKNEPVPQHMLNKSVYDVYRQ</sequence>
<feature type="region of interest" description="Disordered" evidence="5">
    <location>
        <begin position="225"/>
        <end position="253"/>
    </location>
</feature>
<dbReference type="OMA" id="PLVETCY"/>
<dbReference type="PANTHER" id="PTHR14428:SF5">
    <property type="entry name" value="NUCLEOLAR COMPLEX PROTEIN 3 HOMOLOG"/>
    <property type="match status" value="1"/>
</dbReference>
<dbReference type="InterPro" id="IPR011501">
    <property type="entry name" value="Noc3_N"/>
</dbReference>
<evidence type="ECO:0000256" key="5">
    <source>
        <dbReference type="SAM" id="MobiDB-lite"/>
    </source>
</evidence>
<comment type="caution">
    <text evidence="8">The sequence shown here is derived from an EMBL/GenBank/DDBJ whole genome shotgun (WGS) entry which is preliminary data.</text>
</comment>
<evidence type="ECO:0000259" key="7">
    <source>
        <dbReference type="Pfam" id="PF07540"/>
    </source>
</evidence>
<evidence type="ECO:0000259" key="6">
    <source>
        <dbReference type="Pfam" id="PF03914"/>
    </source>
</evidence>
<dbReference type="PANTHER" id="PTHR14428">
    <property type="entry name" value="NUCLEOLAR COMPLEX PROTEIN 3"/>
    <property type="match status" value="1"/>
</dbReference>
<keyword evidence="4" id="KW-0539">Nucleus</keyword>
<keyword evidence="9" id="KW-1185">Reference proteome</keyword>
<comment type="similarity">
    <text evidence="2">Belongs to the CBF/MAK21 family.</text>
</comment>
<evidence type="ECO:0000313" key="8">
    <source>
        <dbReference type="EMBL" id="CAD8078273.1"/>
    </source>
</evidence>
<evidence type="ECO:0000256" key="1">
    <source>
        <dbReference type="ARBA" id="ARBA00004604"/>
    </source>
</evidence>
<evidence type="ECO:0000313" key="9">
    <source>
        <dbReference type="Proteomes" id="UP000688137"/>
    </source>
</evidence>
<dbReference type="Proteomes" id="UP000688137">
    <property type="component" value="Unassembled WGS sequence"/>
</dbReference>
<dbReference type="GO" id="GO:0003682">
    <property type="term" value="F:chromatin binding"/>
    <property type="evidence" value="ECO:0007669"/>
    <property type="project" value="TreeGrafter"/>
</dbReference>
<evidence type="ECO:0000256" key="4">
    <source>
        <dbReference type="ARBA" id="ARBA00023242"/>
    </source>
</evidence>
<comment type="subcellular location">
    <subcellularLocation>
        <location evidence="1">Nucleus</location>
        <location evidence="1">Nucleolus</location>
    </subcellularLocation>
</comment>
<feature type="domain" description="CCAAT-binding factor" evidence="6">
    <location>
        <begin position="357"/>
        <end position="499"/>
    </location>
</feature>
<proteinExistence type="inferred from homology"/>
<dbReference type="Pfam" id="PF07540">
    <property type="entry name" value="NOC3p"/>
    <property type="match status" value="1"/>
</dbReference>
<evidence type="ECO:0000256" key="3">
    <source>
        <dbReference type="ARBA" id="ARBA00023054"/>
    </source>
</evidence>
<dbReference type="InterPro" id="IPR005612">
    <property type="entry name" value="CCAAT-binding_factor"/>
</dbReference>
<dbReference type="AlphaFoldDB" id="A0A8S1MM09"/>
<feature type="domain" description="Nucleolar complex-associated protein 3 N-terminal" evidence="7">
    <location>
        <begin position="14"/>
        <end position="104"/>
    </location>
</feature>
<keyword evidence="3" id="KW-0175">Coiled coil</keyword>
<dbReference type="InterPro" id="IPR016903">
    <property type="entry name" value="Nucleolar_cplx-assoc_3"/>
</dbReference>
<dbReference type="GO" id="GO:0005730">
    <property type="term" value="C:nucleolus"/>
    <property type="evidence" value="ECO:0007669"/>
    <property type="project" value="UniProtKB-SubCell"/>
</dbReference>
<evidence type="ECO:0000256" key="2">
    <source>
        <dbReference type="ARBA" id="ARBA00007797"/>
    </source>
</evidence>
<organism evidence="8 9">
    <name type="scientific">Paramecium primaurelia</name>
    <dbReference type="NCBI Taxonomy" id="5886"/>
    <lineage>
        <taxon>Eukaryota</taxon>
        <taxon>Sar</taxon>
        <taxon>Alveolata</taxon>
        <taxon>Ciliophora</taxon>
        <taxon>Intramacronucleata</taxon>
        <taxon>Oligohymenophorea</taxon>
        <taxon>Peniculida</taxon>
        <taxon>Parameciidae</taxon>
        <taxon>Paramecium</taxon>
    </lineage>
</organism>
<dbReference type="EMBL" id="CAJJDM010000060">
    <property type="protein sequence ID" value="CAD8078273.1"/>
    <property type="molecule type" value="Genomic_DNA"/>
</dbReference>
<dbReference type="GO" id="GO:0006270">
    <property type="term" value="P:DNA replication initiation"/>
    <property type="evidence" value="ECO:0007669"/>
    <property type="project" value="TreeGrafter"/>
</dbReference>
<accession>A0A8S1MM09</accession>
<feature type="compositionally biased region" description="Basic and acidic residues" evidence="5">
    <location>
        <begin position="235"/>
        <end position="253"/>
    </location>
</feature>
<name>A0A8S1MM09_PARPR</name>
<reference evidence="8" key="1">
    <citation type="submission" date="2021-01" db="EMBL/GenBank/DDBJ databases">
        <authorList>
            <consortium name="Genoscope - CEA"/>
            <person name="William W."/>
        </authorList>
    </citation>
    <scope>NUCLEOTIDE SEQUENCE</scope>
</reference>